<accession>A0A0V0S1A6</accession>
<dbReference type="Proteomes" id="UP000054630">
    <property type="component" value="Unassembled WGS sequence"/>
</dbReference>
<evidence type="ECO:0000313" key="2">
    <source>
        <dbReference type="Proteomes" id="UP000054630"/>
    </source>
</evidence>
<keyword evidence="2" id="KW-1185">Reference proteome</keyword>
<proteinExistence type="predicted"/>
<dbReference type="OrthoDB" id="5932569at2759"/>
<reference evidence="1 2" key="1">
    <citation type="submission" date="2015-01" db="EMBL/GenBank/DDBJ databases">
        <title>Evolution of Trichinella species and genotypes.</title>
        <authorList>
            <person name="Korhonen P.K."/>
            <person name="Edoardo P."/>
            <person name="Giuseppe L.R."/>
            <person name="Gasser R.B."/>
        </authorList>
    </citation>
    <scope>NUCLEOTIDE SEQUENCE [LARGE SCALE GENOMIC DNA]</scope>
    <source>
        <strain evidence="1">ISS37</strain>
    </source>
</reference>
<organism evidence="1 2">
    <name type="scientific">Trichinella nelsoni</name>
    <dbReference type="NCBI Taxonomy" id="6336"/>
    <lineage>
        <taxon>Eukaryota</taxon>
        <taxon>Metazoa</taxon>
        <taxon>Ecdysozoa</taxon>
        <taxon>Nematoda</taxon>
        <taxon>Enoplea</taxon>
        <taxon>Dorylaimia</taxon>
        <taxon>Trichinellida</taxon>
        <taxon>Trichinellidae</taxon>
        <taxon>Trichinella</taxon>
    </lineage>
</organism>
<protein>
    <submittedName>
        <fullName evidence="1">Uncharacterized protein</fullName>
    </submittedName>
</protein>
<comment type="caution">
    <text evidence="1">The sequence shown here is derived from an EMBL/GenBank/DDBJ whole genome shotgun (WGS) entry which is preliminary data.</text>
</comment>
<evidence type="ECO:0000313" key="1">
    <source>
        <dbReference type="EMBL" id="KRX20465.1"/>
    </source>
</evidence>
<sequence>MRRAAGSEGDPSDTKVTKFNASVRIQAVTQELITTGFVSLRVSSKICPCSLFSLTPNKIACHRIFQLLDRVSFSSRQTLFTNETRPMKLVMRRARMSEEDLPLTFL</sequence>
<dbReference type="EMBL" id="JYDL01000049">
    <property type="protein sequence ID" value="KRX20465.1"/>
    <property type="molecule type" value="Genomic_DNA"/>
</dbReference>
<dbReference type="AlphaFoldDB" id="A0A0V0S1A6"/>
<gene>
    <name evidence="1" type="ORF">T07_9727</name>
</gene>
<name>A0A0V0S1A6_9BILA</name>